<feature type="domain" description="Rhodopsin" evidence="8">
    <location>
        <begin position="26"/>
        <end position="266"/>
    </location>
</feature>
<keyword evidence="2 7" id="KW-0812">Transmembrane</keyword>
<reference evidence="9" key="1">
    <citation type="journal article" date="2020" name="Stud. Mycol.">
        <title>101 Dothideomycetes genomes: a test case for predicting lifestyles and emergence of pathogens.</title>
        <authorList>
            <person name="Haridas S."/>
            <person name="Albert R."/>
            <person name="Binder M."/>
            <person name="Bloem J."/>
            <person name="Labutti K."/>
            <person name="Salamov A."/>
            <person name="Andreopoulos B."/>
            <person name="Baker S."/>
            <person name="Barry K."/>
            <person name="Bills G."/>
            <person name="Bluhm B."/>
            <person name="Cannon C."/>
            <person name="Castanera R."/>
            <person name="Culley D."/>
            <person name="Daum C."/>
            <person name="Ezra D."/>
            <person name="Gonzalez J."/>
            <person name="Henrissat B."/>
            <person name="Kuo A."/>
            <person name="Liang C."/>
            <person name="Lipzen A."/>
            <person name="Lutzoni F."/>
            <person name="Magnuson J."/>
            <person name="Mondo S."/>
            <person name="Nolan M."/>
            <person name="Ohm R."/>
            <person name="Pangilinan J."/>
            <person name="Park H.-J."/>
            <person name="Ramirez L."/>
            <person name="Alfaro M."/>
            <person name="Sun H."/>
            <person name="Tritt A."/>
            <person name="Yoshinaga Y."/>
            <person name="Zwiers L.-H."/>
            <person name="Turgeon B."/>
            <person name="Goodwin S."/>
            <person name="Spatafora J."/>
            <person name="Crous P."/>
            <person name="Grigoriev I."/>
        </authorList>
    </citation>
    <scope>NUCLEOTIDE SEQUENCE</scope>
    <source>
        <strain evidence="9">CBS 130266</strain>
    </source>
</reference>
<sequence>MVESRGSEILGVIILFLTLSWITFLARCWVRIRMIQAFAIDDWLLLFTLWMFTVYSGFVFVGVYWGAGKHMHDLSTREIINAMRAWYWGEITYIITTTVLRLAVGTFLLRIAVRKAHRKVVYTCIVVNVLYNLYWLIFTIVQCSPVSGFWLRFGGMENVNCHTDIAVASTFAASGLSALVDWVFGLLPVFMLWDLKMNARKKIAVGMIMGVGAIASTAPIIRIPYTKFLSTSHDFLWLTTDVSIWSCVEPGLGISAISLASLRPLFVSLFKGASSTSGSRDRRYASYRRSAYIPPRPPTPRHVPSSSTTSTPGKPPSPPSRKERWGDNNDFELPLQGLSPPMGHSVHVEGGSPTIERKPAKLTKSNGNSPLSRSGKSFEECPSPNPRQGLGITRTYEYRQWSTDELNTVPAPAPFGPLEKVGHIVRS</sequence>
<comment type="caution">
    <text evidence="9">The sequence shown here is derived from an EMBL/GenBank/DDBJ whole genome shotgun (WGS) entry which is preliminary data.</text>
</comment>
<feature type="transmembrane region" description="Helical" evidence="7">
    <location>
        <begin position="203"/>
        <end position="222"/>
    </location>
</feature>
<comment type="similarity">
    <text evidence="5">Belongs to the SAT4 family.</text>
</comment>
<feature type="transmembrane region" description="Helical" evidence="7">
    <location>
        <begin position="165"/>
        <end position="191"/>
    </location>
</feature>
<evidence type="ECO:0000256" key="7">
    <source>
        <dbReference type="SAM" id="Phobius"/>
    </source>
</evidence>
<feature type="compositionally biased region" description="Low complexity" evidence="6">
    <location>
        <begin position="302"/>
        <end position="312"/>
    </location>
</feature>
<feature type="transmembrane region" description="Helical" evidence="7">
    <location>
        <begin position="120"/>
        <end position="141"/>
    </location>
</feature>
<protein>
    <recommendedName>
        <fullName evidence="8">Rhodopsin domain-containing protein</fullName>
    </recommendedName>
</protein>
<feature type="transmembrane region" description="Helical" evidence="7">
    <location>
        <begin position="12"/>
        <end position="30"/>
    </location>
</feature>
<proteinExistence type="inferred from homology"/>
<keyword evidence="10" id="KW-1185">Reference proteome</keyword>
<keyword evidence="4 7" id="KW-0472">Membrane</keyword>
<keyword evidence="3 7" id="KW-1133">Transmembrane helix</keyword>
<comment type="subcellular location">
    <subcellularLocation>
        <location evidence="1">Membrane</location>
        <topology evidence="1">Multi-pass membrane protein</topology>
    </subcellularLocation>
</comment>
<dbReference type="PANTHER" id="PTHR33048:SF96">
    <property type="entry name" value="INTEGRAL MEMBRANE PROTEIN"/>
    <property type="match status" value="1"/>
</dbReference>
<evidence type="ECO:0000313" key="9">
    <source>
        <dbReference type="EMBL" id="KAF2425300.1"/>
    </source>
</evidence>
<dbReference type="Pfam" id="PF20684">
    <property type="entry name" value="Fung_rhodopsin"/>
    <property type="match status" value="1"/>
</dbReference>
<evidence type="ECO:0000313" key="10">
    <source>
        <dbReference type="Proteomes" id="UP000800235"/>
    </source>
</evidence>
<dbReference type="AlphaFoldDB" id="A0A9P4NKH7"/>
<feature type="compositionally biased region" description="Polar residues" evidence="6">
    <location>
        <begin position="363"/>
        <end position="375"/>
    </location>
</feature>
<evidence type="ECO:0000259" key="8">
    <source>
        <dbReference type="Pfam" id="PF20684"/>
    </source>
</evidence>
<dbReference type="PANTHER" id="PTHR33048">
    <property type="entry name" value="PTH11-LIKE INTEGRAL MEMBRANE PROTEIN (AFU_ORTHOLOGUE AFUA_5G11245)"/>
    <property type="match status" value="1"/>
</dbReference>
<evidence type="ECO:0000256" key="1">
    <source>
        <dbReference type="ARBA" id="ARBA00004141"/>
    </source>
</evidence>
<dbReference type="InterPro" id="IPR052337">
    <property type="entry name" value="SAT4-like"/>
</dbReference>
<organism evidence="9 10">
    <name type="scientific">Tothia fuscella</name>
    <dbReference type="NCBI Taxonomy" id="1048955"/>
    <lineage>
        <taxon>Eukaryota</taxon>
        <taxon>Fungi</taxon>
        <taxon>Dikarya</taxon>
        <taxon>Ascomycota</taxon>
        <taxon>Pezizomycotina</taxon>
        <taxon>Dothideomycetes</taxon>
        <taxon>Pleosporomycetidae</taxon>
        <taxon>Venturiales</taxon>
        <taxon>Cylindrosympodiaceae</taxon>
        <taxon>Tothia</taxon>
    </lineage>
</organism>
<feature type="region of interest" description="Disordered" evidence="6">
    <location>
        <begin position="288"/>
        <end position="390"/>
    </location>
</feature>
<accession>A0A9P4NKH7</accession>
<evidence type="ECO:0000256" key="5">
    <source>
        <dbReference type="ARBA" id="ARBA00038359"/>
    </source>
</evidence>
<evidence type="ECO:0000256" key="6">
    <source>
        <dbReference type="SAM" id="MobiDB-lite"/>
    </source>
</evidence>
<dbReference type="OrthoDB" id="3936451at2759"/>
<gene>
    <name evidence="9" type="ORF">EJ08DRAFT_681599</name>
</gene>
<evidence type="ECO:0000256" key="3">
    <source>
        <dbReference type="ARBA" id="ARBA00022989"/>
    </source>
</evidence>
<feature type="transmembrane region" description="Helical" evidence="7">
    <location>
        <begin position="42"/>
        <end position="65"/>
    </location>
</feature>
<name>A0A9P4NKH7_9PEZI</name>
<evidence type="ECO:0000256" key="2">
    <source>
        <dbReference type="ARBA" id="ARBA00022692"/>
    </source>
</evidence>
<dbReference type="EMBL" id="MU007070">
    <property type="protein sequence ID" value="KAF2425300.1"/>
    <property type="molecule type" value="Genomic_DNA"/>
</dbReference>
<feature type="transmembrane region" description="Helical" evidence="7">
    <location>
        <begin position="85"/>
        <end position="108"/>
    </location>
</feature>
<evidence type="ECO:0000256" key="4">
    <source>
        <dbReference type="ARBA" id="ARBA00023136"/>
    </source>
</evidence>
<dbReference type="Proteomes" id="UP000800235">
    <property type="component" value="Unassembled WGS sequence"/>
</dbReference>
<dbReference type="InterPro" id="IPR049326">
    <property type="entry name" value="Rhodopsin_dom_fungi"/>
</dbReference>
<dbReference type="GO" id="GO:0016020">
    <property type="term" value="C:membrane"/>
    <property type="evidence" value="ECO:0007669"/>
    <property type="project" value="UniProtKB-SubCell"/>
</dbReference>